<feature type="compositionally biased region" description="Basic residues" evidence="1">
    <location>
        <begin position="79"/>
        <end position="88"/>
    </location>
</feature>
<accession>A0A8J9UXN0</accession>
<dbReference type="EMBL" id="OV170227">
    <property type="protein sequence ID" value="CAH0728331.1"/>
    <property type="molecule type" value="Genomic_DNA"/>
</dbReference>
<organism evidence="2 3">
    <name type="scientific">Brenthis ino</name>
    <name type="common">lesser marbled fritillary</name>
    <dbReference type="NCBI Taxonomy" id="405034"/>
    <lineage>
        <taxon>Eukaryota</taxon>
        <taxon>Metazoa</taxon>
        <taxon>Ecdysozoa</taxon>
        <taxon>Arthropoda</taxon>
        <taxon>Hexapoda</taxon>
        <taxon>Insecta</taxon>
        <taxon>Pterygota</taxon>
        <taxon>Neoptera</taxon>
        <taxon>Endopterygota</taxon>
        <taxon>Lepidoptera</taxon>
        <taxon>Glossata</taxon>
        <taxon>Ditrysia</taxon>
        <taxon>Papilionoidea</taxon>
        <taxon>Nymphalidae</taxon>
        <taxon>Heliconiinae</taxon>
        <taxon>Argynnini</taxon>
        <taxon>Brenthis</taxon>
    </lineage>
</organism>
<keyword evidence="3" id="KW-1185">Reference proteome</keyword>
<sequence>MIFSRNNEYIRKGKGFRRCQPNRLRVWLYLADEEDLDDDALGDYDNTVPTDIAGTYEIHTDLPAEPENTQGEPGLSTSKKPRLPKKSPKCVPDWKKWTVEKIQKMVNVPQLQVITYYNKNMGDIDLH</sequence>
<dbReference type="AlphaFoldDB" id="A0A8J9UXN0"/>
<feature type="region of interest" description="Disordered" evidence="1">
    <location>
        <begin position="60"/>
        <end position="89"/>
    </location>
</feature>
<feature type="non-terminal residue" evidence="2">
    <location>
        <position position="127"/>
    </location>
</feature>
<reference evidence="2" key="1">
    <citation type="submission" date="2021-12" db="EMBL/GenBank/DDBJ databases">
        <authorList>
            <person name="Martin H S."/>
        </authorList>
    </citation>
    <scope>NUCLEOTIDE SEQUENCE</scope>
</reference>
<evidence type="ECO:0000256" key="1">
    <source>
        <dbReference type="SAM" id="MobiDB-lite"/>
    </source>
</evidence>
<proteinExistence type="predicted"/>
<evidence type="ECO:0000313" key="3">
    <source>
        <dbReference type="Proteomes" id="UP000838878"/>
    </source>
</evidence>
<gene>
    <name evidence="2" type="ORF">BINO364_LOCUS13558</name>
</gene>
<dbReference type="Proteomes" id="UP000838878">
    <property type="component" value="Chromosome 7"/>
</dbReference>
<name>A0A8J9UXN0_9NEOP</name>
<protein>
    <submittedName>
        <fullName evidence="2">Uncharacterized protein</fullName>
    </submittedName>
</protein>
<dbReference type="OrthoDB" id="10612457at2759"/>
<evidence type="ECO:0000313" key="2">
    <source>
        <dbReference type="EMBL" id="CAH0728331.1"/>
    </source>
</evidence>